<reference evidence="1" key="1">
    <citation type="journal article" date="2020" name="Nature">
        <title>Giant virus diversity and host interactions through global metagenomics.</title>
        <authorList>
            <person name="Schulz F."/>
            <person name="Roux S."/>
            <person name="Paez-Espino D."/>
            <person name="Jungbluth S."/>
            <person name="Walsh D.A."/>
            <person name="Denef V.J."/>
            <person name="McMahon K.D."/>
            <person name="Konstantinidis K.T."/>
            <person name="Eloe-Fadrosh E.A."/>
            <person name="Kyrpides N.C."/>
            <person name="Woyke T."/>
        </authorList>
    </citation>
    <scope>NUCLEOTIDE SEQUENCE</scope>
    <source>
        <strain evidence="1">GVMAG-S-1017745-26</strain>
    </source>
</reference>
<name>A0A6C0LWT1_9ZZZZ</name>
<dbReference type="AlphaFoldDB" id="A0A6C0LWT1"/>
<organism evidence="1">
    <name type="scientific">viral metagenome</name>
    <dbReference type="NCBI Taxonomy" id="1070528"/>
    <lineage>
        <taxon>unclassified sequences</taxon>
        <taxon>metagenomes</taxon>
        <taxon>organismal metagenomes</taxon>
    </lineage>
</organism>
<sequence>MSLNIMQDLSENYVKKHENSENENIIMQILLKSGFVLTKDISELDGILIPRELLINDSKYEIVREYLAKLKKHELFSSSFLTSLHKDADKKQKWPLLNLIRQILKVNHYRMKPIRKSDGKTKLGKKKYVRFFLIEKLKEKTEIEFSL</sequence>
<protein>
    <submittedName>
        <fullName evidence="1">Uncharacterized protein</fullName>
    </submittedName>
</protein>
<dbReference type="EMBL" id="MN740586">
    <property type="protein sequence ID" value="QHU35316.1"/>
    <property type="molecule type" value="Genomic_DNA"/>
</dbReference>
<proteinExistence type="predicted"/>
<accession>A0A6C0LWT1</accession>
<evidence type="ECO:0000313" key="1">
    <source>
        <dbReference type="EMBL" id="QHU35316.1"/>
    </source>
</evidence>